<dbReference type="SUPFAM" id="SSF54236">
    <property type="entry name" value="Ubiquitin-like"/>
    <property type="match status" value="1"/>
</dbReference>
<evidence type="ECO:0000256" key="1">
    <source>
        <dbReference type="SAM" id="MobiDB-lite"/>
    </source>
</evidence>
<feature type="region of interest" description="Disordered" evidence="1">
    <location>
        <begin position="103"/>
        <end position="163"/>
    </location>
</feature>
<dbReference type="PROSITE" id="PS50053">
    <property type="entry name" value="UBIQUITIN_2"/>
    <property type="match status" value="1"/>
</dbReference>
<keyword evidence="4" id="KW-1185">Reference proteome</keyword>
<feature type="compositionally biased region" description="Basic and acidic residues" evidence="1">
    <location>
        <begin position="142"/>
        <end position="156"/>
    </location>
</feature>
<dbReference type="Pfam" id="PF00240">
    <property type="entry name" value="ubiquitin"/>
    <property type="match status" value="1"/>
</dbReference>
<reference evidence="3 4" key="1">
    <citation type="journal article" date="2024" name="Proc. Natl. Acad. Sci. U.S.A.">
        <title>The genetic regulatory architecture and epigenomic basis for age-related changes in rattlesnake venom.</title>
        <authorList>
            <person name="Hogan M.P."/>
            <person name="Holding M.L."/>
            <person name="Nystrom G.S."/>
            <person name="Colston T.J."/>
            <person name="Bartlett D.A."/>
            <person name="Mason A.J."/>
            <person name="Ellsworth S.A."/>
            <person name="Rautsaw R.M."/>
            <person name="Lawrence K.C."/>
            <person name="Strickland J.L."/>
            <person name="He B."/>
            <person name="Fraser P."/>
            <person name="Margres M.J."/>
            <person name="Gilbert D.M."/>
            <person name="Gibbs H.L."/>
            <person name="Parkinson C.L."/>
            <person name="Rokyta D.R."/>
        </authorList>
    </citation>
    <scope>NUCLEOTIDE SEQUENCE [LARGE SCALE GENOMIC DNA]</scope>
    <source>
        <strain evidence="3">DRR0105</strain>
    </source>
</reference>
<feature type="domain" description="Ubiquitin-like" evidence="2">
    <location>
        <begin position="1"/>
        <end position="59"/>
    </location>
</feature>
<evidence type="ECO:0000259" key="2">
    <source>
        <dbReference type="PROSITE" id="PS50053"/>
    </source>
</evidence>
<dbReference type="InterPro" id="IPR000626">
    <property type="entry name" value="Ubiquitin-like_dom"/>
</dbReference>
<organism evidence="3 4">
    <name type="scientific">Crotalus adamanteus</name>
    <name type="common">Eastern diamondback rattlesnake</name>
    <dbReference type="NCBI Taxonomy" id="8729"/>
    <lineage>
        <taxon>Eukaryota</taxon>
        <taxon>Metazoa</taxon>
        <taxon>Chordata</taxon>
        <taxon>Craniata</taxon>
        <taxon>Vertebrata</taxon>
        <taxon>Euteleostomi</taxon>
        <taxon>Lepidosauria</taxon>
        <taxon>Squamata</taxon>
        <taxon>Bifurcata</taxon>
        <taxon>Unidentata</taxon>
        <taxon>Episquamata</taxon>
        <taxon>Toxicofera</taxon>
        <taxon>Serpentes</taxon>
        <taxon>Colubroidea</taxon>
        <taxon>Viperidae</taxon>
        <taxon>Crotalinae</taxon>
        <taxon>Crotalus</taxon>
    </lineage>
</organism>
<evidence type="ECO:0000313" key="4">
    <source>
        <dbReference type="Proteomes" id="UP001474421"/>
    </source>
</evidence>
<evidence type="ECO:0000313" key="3">
    <source>
        <dbReference type="EMBL" id="KAK9408154.1"/>
    </source>
</evidence>
<accession>A0AAW1C0S2</accession>
<comment type="caution">
    <text evidence="3">The sequence shown here is derived from an EMBL/GenBank/DDBJ whole genome shotgun (WGS) entry which is preliminary data.</text>
</comment>
<dbReference type="InterPro" id="IPR029071">
    <property type="entry name" value="Ubiquitin-like_domsf"/>
</dbReference>
<sequence length="229" mass="25792">MWIQVRTIDGAQTRTIDDLSRLTKIESLREKIQESFRVSPDRQRLFYRGKQVRQPRQTLLSPAFQLCVACSFNCRPAAAAPLRSKGFLYRRLRGRKQMPLCRGKGRQWRLRSAPPPSSRYTRGIPSFASGFPQDRGMGSPTRDSRESGARGNEKRPVARAASLAPRATSGASKVCWALVSRAPLSCRCCRFREAAAARRKFTSSSSLSVLCSPFLSFPFPPTSSWWENC</sequence>
<name>A0AAW1C0S2_CROAD</name>
<dbReference type="EMBL" id="JAOTOJ010000002">
    <property type="protein sequence ID" value="KAK9408154.1"/>
    <property type="molecule type" value="Genomic_DNA"/>
</dbReference>
<protein>
    <submittedName>
        <fullName evidence="3">E3 ubiquitin-protein ligase UHRF2-like</fullName>
    </submittedName>
</protein>
<proteinExistence type="predicted"/>
<gene>
    <name evidence="3" type="ORF">NXF25_006928</name>
</gene>
<dbReference type="AlphaFoldDB" id="A0AAW1C0S2"/>
<dbReference type="Proteomes" id="UP001474421">
    <property type="component" value="Unassembled WGS sequence"/>
</dbReference>
<dbReference type="Gene3D" id="3.10.20.90">
    <property type="entry name" value="Phosphatidylinositol 3-kinase Catalytic Subunit, Chain A, domain 1"/>
    <property type="match status" value="1"/>
</dbReference>